<evidence type="ECO:0000313" key="2">
    <source>
        <dbReference type="Proteomes" id="UP000228859"/>
    </source>
</evidence>
<evidence type="ECO:0000313" key="1">
    <source>
        <dbReference type="EMBL" id="DAB38001.1"/>
    </source>
</evidence>
<dbReference type="Proteomes" id="UP000228859">
    <property type="component" value="Unassembled WGS sequence"/>
</dbReference>
<comment type="caution">
    <text evidence="1">The sequence shown here is derived from an EMBL/GenBank/DDBJ whole genome shotgun (WGS) entry which is preliminary data.</text>
</comment>
<dbReference type="RefSeq" id="WP_303663099.1">
    <property type="nucleotide sequence ID" value="NZ_DLUI01000118.1"/>
</dbReference>
<name>A0A2D3W9K7_9BACT</name>
<organism evidence="1 2">
    <name type="scientific">Sulfuricurvum kujiense</name>
    <dbReference type="NCBI Taxonomy" id="148813"/>
    <lineage>
        <taxon>Bacteria</taxon>
        <taxon>Pseudomonadati</taxon>
        <taxon>Campylobacterota</taxon>
        <taxon>Epsilonproteobacteria</taxon>
        <taxon>Campylobacterales</taxon>
        <taxon>Sulfurimonadaceae</taxon>
        <taxon>Sulfuricurvum</taxon>
    </lineage>
</organism>
<dbReference type="EMBL" id="DLUI01000118">
    <property type="protein sequence ID" value="DAB38001.1"/>
    <property type="molecule type" value="Genomic_DNA"/>
</dbReference>
<proteinExistence type="predicted"/>
<gene>
    <name evidence="1" type="ORF">CFH83_08215</name>
</gene>
<dbReference type="AlphaFoldDB" id="A0A2D3W9K7"/>
<accession>A0A2D3W9K7</accession>
<reference evidence="1 2" key="1">
    <citation type="journal article" date="2017" name="Front. Microbiol.">
        <title>Comparative Genomic Analysis of the Class Epsilonproteobacteria and Proposed Reclassification to Epsilonbacteraeota (phyl. nov.).</title>
        <authorList>
            <person name="Waite D.W."/>
            <person name="Vanwonterghem I."/>
            <person name="Rinke C."/>
            <person name="Parks D.H."/>
            <person name="Zhang Y."/>
            <person name="Takai K."/>
            <person name="Sievert S.M."/>
            <person name="Simon J."/>
            <person name="Campbell B.J."/>
            <person name="Hanson T.E."/>
            <person name="Woyke T."/>
            <person name="Klotz M.G."/>
            <person name="Hugenholtz P."/>
        </authorList>
    </citation>
    <scope>NUCLEOTIDE SEQUENCE [LARGE SCALE GENOMIC DNA]</scope>
    <source>
        <strain evidence="1">UBA12443</strain>
    </source>
</reference>
<sequence>MQNRPTEDQIRTQFVTSLMNYFKIDEDVFLRSHIDELIRPIGSTRYSSFLNRLSSREMPYKTAFEKIALIAEEFENETLSPIDHEAQERAENLYRLMYDIRRDVSLVRDGEKSALERFEAIRFTSIKHANKEKPLLDETDINVVKIVTKRWIYDYVSLDRSLFEARVIHEYRNEILRREREKNNVLAAPLKAKLLRSVKEK</sequence>
<protein>
    <submittedName>
        <fullName evidence="1">Uncharacterized protein</fullName>
    </submittedName>
</protein>